<reference evidence="1 2" key="1">
    <citation type="submission" date="2019-08" db="EMBL/GenBank/DDBJ databases">
        <title>The genome of the soybean aphid Biotype 1, its phylome, world population structure and adaptation to the North American continent.</title>
        <authorList>
            <person name="Giordano R."/>
            <person name="Donthu R.K."/>
            <person name="Hernandez A.G."/>
            <person name="Wright C.L."/>
            <person name="Zimin A.V."/>
        </authorList>
    </citation>
    <scope>NUCLEOTIDE SEQUENCE [LARGE SCALE GENOMIC DNA]</scope>
    <source>
        <tissue evidence="1">Whole aphids</tissue>
    </source>
</reference>
<organism evidence="1 2">
    <name type="scientific">Aphis glycines</name>
    <name type="common">Soybean aphid</name>
    <dbReference type="NCBI Taxonomy" id="307491"/>
    <lineage>
        <taxon>Eukaryota</taxon>
        <taxon>Metazoa</taxon>
        <taxon>Ecdysozoa</taxon>
        <taxon>Arthropoda</taxon>
        <taxon>Hexapoda</taxon>
        <taxon>Insecta</taxon>
        <taxon>Pterygota</taxon>
        <taxon>Neoptera</taxon>
        <taxon>Paraneoptera</taxon>
        <taxon>Hemiptera</taxon>
        <taxon>Sternorrhyncha</taxon>
        <taxon>Aphidomorpha</taxon>
        <taxon>Aphidoidea</taxon>
        <taxon>Aphididae</taxon>
        <taxon>Aphidini</taxon>
        <taxon>Aphis</taxon>
        <taxon>Aphis</taxon>
    </lineage>
</organism>
<proteinExistence type="predicted"/>
<comment type="caution">
    <text evidence="1">The sequence shown here is derived from an EMBL/GenBank/DDBJ whole genome shotgun (WGS) entry which is preliminary data.</text>
</comment>
<dbReference type="EMBL" id="VYZN01000015">
    <property type="protein sequence ID" value="KAE9538823.1"/>
    <property type="molecule type" value="Genomic_DNA"/>
</dbReference>
<evidence type="ECO:0000313" key="2">
    <source>
        <dbReference type="Proteomes" id="UP000475862"/>
    </source>
</evidence>
<accession>A0A6G0TW95</accession>
<sequence>MLVMPHYLRKIRENDQMSRYEDKLHPSLVYSRNIEHCIRLDLTTVEILCCTDHIYLRQRLKYSREIINKVPLDLKKYFRSIPVLTNLKVNTDIWHIVERAIYTTILFTLQGTLVYLLANLQMIREPFFVENASLDSNSTHSLLRFSQWPTLETHYQITVIIRLFNIENNFQFPDSFYKKQNGIFYYGDLLTIPLGKGDIDYSAHTDFILASSPPLQLEILLHPNWLGCHANYYMGDLLLIINSYTCSY</sequence>
<keyword evidence="2" id="KW-1185">Reference proteome</keyword>
<evidence type="ECO:0000313" key="1">
    <source>
        <dbReference type="EMBL" id="KAE9538823.1"/>
    </source>
</evidence>
<gene>
    <name evidence="1" type="ORF">AGLY_005405</name>
</gene>
<protein>
    <submittedName>
        <fullName evidence="1">Uncharacterized protein</fullName>
    </submittedName>
</protein>
<dbReference type="AlphaFoldDB" id="A0A6G0TW95"/>
<name>A0A6G0TW95_APHGL</name>
<dbReference type="Proteomes" id="UP000475862">
    <property type="component" value="Unassembled WGS sequence"/>
</dbReference>